<dbReference type="InterPro" id="IPR032524">
    <property type="entry name" value="ABC_tran_C"/>
</dbReference>
<evidence type="ECO:0000256" key="4">
    <source>
        <dbReference type="SAM" id="Coils"/>
    </source>
</evidence>
<gene>
    <name evidence="6" type="ORF">FC83_GL000357</name>
</gene>
<dbReference type="GO" id="GO:0003677">
    <property type="term" value="F:DNA binding"/>
    <property type="evidence" value="ECO:0007669"/>
    <property type="project" value="InterPro"/>
</dbReference>
<dbReference type="InterPro" id="IPR032781">
    <property type="entry name" value="ABC_tran_Xtn"/>
</dbReference>
<keyword evidence="3 6" id="KW-0067">ATP-binding</keyword>
<feature type="coiled-coil region" evidence="4">
    <location>
        <begin position="565"/>
        <end position="632"/>
    </location>
</feature>
<dbReference type="SUPFAM" id="SSF52540">
    <property type="entry name" value="P-loop containing nucleoside triphosphate hydrolases"/>
    <property type="match status" value="2"/>
</dbReference>
<dbReference type="Pfam" id="PF00005">
    <property type="entry name" value="ABC_tran"/>
    <property type="match status" value="2"/>
</dbReference>
<evidence type="ECO:0000256" key="2">
    <source>
        <dbReference type="ARBA" id="ARBA00022741"/>
    </source>
</evidence>
<protein>
    <submittedName>
        <fullName evidence="6">ABC transporter ATP-binding protein</fullName>
    </submittedName>
</protein>
<sequence>MIILQAQKVAREFSGDYIFNNLNLEIQTGDRAALVGPNGAGKSTLLKILAGINPPDEGQVITPKDMTLGYLAQDTGFTSDRTIYEEMLTVFAPLQKMEQQMRALEAQMGNDSHNQDLLKQFDQLQITFAEKNGYGYEAEIRSVLHGFQFPEAVLDKPINTLSGGEKSRLALAKLLLEKRDLLILDEPTNHLDIDTLTWLEGYLQGYPGALLVVSHDRYFLDHVAKEIYEIHSDRLDHYPGNYSKFLEEKEKRVALEWKAYEKQQGEIKKMTDFVDKNIVRASTTKMAQSRRKQLEKMDRIERPDAADKTIHFRFSEEKKSGNDVLKVQNAAIGYDPKQIMAQPVNLDVKRQRRHAIIGPNGVGKSTLLRSIIGQIPLLKGDVQLGTNVSIGYYDQEQRNLHREKTVLNEIWDEHPTMPEKDIRTILGSFLFSGDDVAKIVAQLSGGEKARLLLTKLALEHDNFLIMDEPTNHLDIDSKEVLLDALKNFDGTVLFVSHDRYFINSLATEITEITPEGSTLYLGNYDYYLEKKAEIDALAAEKAAAANPDKTATANLSQAQVDYKDSKSQQKAIRKLQREVADLEQQIDQISAESQAIQTQMAAPEVATSYSKMQDLQAQLDALAAKLAPLEDQWEEKSMALEAADPNA</sequence>
<dbReference type="PANTHER" id="PTHR42855:SF2">
    <property type="entry name" value="DRUG RESISTANCE ABC TRANSPORTER,ATP-BINDING PROTEIN"/>
    <property type="match status" value="1"/>
</dbReference>
<dbReference type="PATRIC" id="fig|1423734.3.peg.357"/>
<dbReference type="PANTHER" id="PTHR42855">
    <property type="entry name" value="ABC TRANSPORTER ATP-BINDING SUBUNIT"/>
    <property type="match status" value="1"/>
</dbReference>
<dbReference type="FunFam" id="3.40.50.300:FF:000011">
    <property type="entry name" value="Putative ABC transporter ATP-binding component"/>
    <property type="match status" value="1"/>
</dbReference>
<dbReference type="GO" id="GO:0005524">
    <property type="term" value="F:ATP binding"/>
    <property type="evidence" value="ECO:0007669"/>
    <property type="project" value="UniProtKB-KW"/>
</dbReference>
<dbReference type="PROSITE" id="PS00211">
    <property type="entry name" value="ABC_TRANSPORTER_1"/>
    <property type="match status" value="1"/>
</dbReference>
<proteinExistence type="predicted"/>
<dbReference type="AlphaFoldDB" id="A0A0R1XZU5"/>
<dbReference type="Pfam" id="PF16326">
    <property type="entry name" value="ABC_tran_CTD"/>
    <property type="match status" value="1"/>
</dbReference>
<keyword evidence="4" id="KW-0175">Coiled coil</keyword>
<keyword evidence="2" id="KW-0547">Nucleotide-binding</keyword>
<dbReference type="RefSeq" id="WP_057002805.1">
    <property type="nucleotide sequence ID" value="NZ_AZGA01000070.1"/>
</dbReference>
<dbReference type="InterPro" id="IPR027417">
    <property type="entry name" value="P-loop_NTPase"/>
</dbReference>
<dbReference type="Pfam" id="PF12848">
    <property type="entry name" value="ABC_tran_Xtn"/>
    <property type="match status" value="1"/>
</dbReference>
<evidence type="ECO:0000256" key="3">
    <source>
        <dbReference type="ARBA" id="ARBA00022840"/>
    </source>
</evidence>
<dbReference type="eggNOG" id="COG0488">
    <property type="taxonomic scope" value="Bacteria"/>
</dbReference>
<keyword evidence="1" id="KW-0677">Repeat</keyword>
<organism evidence="6 7">
    <name type="scientific">Agrilactobacillus composti DSM 18527 = JCM 14202</name>
    <dbReference type="NCBI Taxonomy" id="1423734"/>
    <lineage>
        <taxon>Bacteria</taxon>
        <taxon>Bacillati</taxon>
        <taxon>Bacillota</taxon>
        <taxon>Bacilli</taxon>
        <taxon>Lactobacillales</taxon>
        <taxon>Lactobacillaceae</taxon>
        <taxon>Agrilactobacillus</taxon>
    </lineage>
</organism>
<evidence type="ECO:0000313" key="7">
    <source>
        <dbReference type="Proteomes" id="UP000051236"/>
    </source>
</evidence>
<feature type="domain" description="ABC transporter" evidence="5">
    <location>
        <begin position="4"/>
        <end position="257"/>
    </location>
</feature>
<evidence type="ECO:0000259" key="5">
    <source>
        <dbReference type="PROSITE" id="PS50893"/>
    </source>
</evidence>
<dbReference type="SMART" id="SM00382">
    <property type="entry name" value="AAA"/>
    <property type="match status" value="2"/>
</dbReference>
<dbReference type="PROSITE" id="PS50893">
    <property type="entry name" value="ABC_TRANSPORTER_2"/>
    <property type="match status" value="2"/>
</dbReference>
<dbReference type="Proteomes" id="UP000051236">
    <property type="component" value="Unassembled WGS sequence"/>
</dbReference>
<keyword evidence="7" id="KW-1185">Reference proteome</keyword>
<dbReference type="GO" id="GO:0016887">
    <property type="term" value="F:ATP hydrolysis activity"/>
    <property type="evidence" value="ECO:0007669"/>
    <property type="project" value="InterPro"/>
</dbReference>
<accession>A0A0R1XZU5</accession>
<dbReference type="Gene3D" id="3.40.50.300">
    <property type="entry name" value="P-loop containing nucleotide triphosphate hydrolases"/>
    <property type="match status" value="2"/>
</dbReference>
<dbReference type="FunFam" id="3.40.50.300:FF:000309">
    <property type="entry name" value="ABC transporter ATP-binding protein"/>
    <property type="match status" value="1"/>
</dbReference>
<dbReference type="InterPro" id="IPR003593">
    <property type="entry name" value="AAA+_ATPase"/>
</dbReference>
<evidence type="ECO:0000313" key="6">
    <source>
        <dbReference type="EMBL" id="KRM32492.1"/>
    </source>
</evidence>
<dbReference type="Gene3D" id="1.10.287.380">
    <property type="entry name" value="Valyl-tRNA synthetase, C-terminal domain"/>
    <property type="match status" value="1"/>
</dbReference>
<dbReference type="InterPro" id="IPR051309">
    <property type="entry name" value="ABCF_ATPase"/>
</dbReference>
<dbReference type="InterPro" id="IPR037118">
    <property type="entry name" value="Val-tRNA_synth_C_sf"/>
</dbReference>
<dbReference type="InterPro" id="IPR003439">
    <property type="entry name" value="ABC_transporter-like_ATP-bd"/>
</dbReference>
<dbReference type="STRING" id="1423734.FC83_GL000357"/>
<dbReference type="EMBL" id="AZGA01000070">
    <property type="protein sequence ID" value="KRM32492.1"/>
    <property type="molecule type" value="Genomic_DNA"/>
</dbReference>
<reference evidence="6 7" key="1">
    <citation type="journal article" date="2015" name="Genome Announc.">
        <title>Expanding the biotechnology potential of lactobacilli through comparative genomics of 213 strains and associated genera.</title>
        <authorList>
            <person name="Sun Z."/>
            <person name="Harris H.M."/>
            <person name="McCann A."/>
            <person name="Guo C."/>
            <person name="Argimon S."/>
            <person name="Zhang W."/>
            <person name="Yang X."/>
            <person name="Jeffery I.B."/>
            <person name="Cooney J.C."/>
            <person name="Kagawa T.F."/>
            <person name="Liu W."/>
            <person name="Song Y."/>
            <person name="Salvetti E."/>
            <person name="Wrobel A."/>
            <person name="Rasinkangas P."/>
            <person name="Parkhill J."/>
            <person name="Rea M.C."/>
            <person name="O'Sullivan O."/>
            <person name="Ritari J."/>
            <person name="Douillard F.P."/>
            <person name="Paul Ross R."/>
            <person name="Yang R."/>
            <person name="Briner A.E."/>
            <person name="Felis G.E."/>
            <person name="de Vos W.M."/>
            <person name="Barrangou R."/>
            <person name="Klaenhammer T.R."/>
            <person name="Caufield P.W."/>
            <person name="Cui Y."/>
            <person name="Zhang H."/>
            <person name="O'Toole P.W."/>
        </authorList>
    </citation>
    <scope>NUCLEOTIDE SEQUENCE [LARGE SCALE GENOMIC DNA]</scope>
    <source>
        <strain evidence="6 7">DSM 18527</strain>
    </source>
</reference>
<evidence type="ECO:0000256" key="1">
    <source>
        <dbReference type="ARBA" id="ARBA00022737"/>
    </source>
</evidence>
<feature type="domain" description="ABC transporter" evidence="5">
    <location>
        <begin position="325"/>
        <end position="540"/>
    </location>
</feature>
<dbReference type="InterPro" id="IPR017871">
    <property type="entry name" value="ABC_transporter-like_CS"/>
</dbReference>
<comment type="caution">
    <text evidence="6">The sequence shown here is derived from an EMBL/GenBank/DDBJ whole genome shotgun (WGS) entry which is preliminary data.</text>
</comment>
<name>A0A0R1XZU5_9LACO</name>
<dbReference type="CDD" id="cd03221">
    <property type="entry name" value="ABCF_EF-3"/>
    <property type="match status" value="2"/>
</dbReference>